<evidence type="ECO:0000256" key="3">
    <source>
        <dbReference type="ARBA" id="ARBA00022679"/>
    </source>
</evidence>
<dbReference type="GO" id="GO:0004674">
    <property type="term" value="F:protein serine/threonine kinase activity"/>
    <property type="evidence" value="ECO:0007669"/>
    <property type="project" value="UniProtKB-KW"/>
</dbReference>
<dbReference type="EMBL" id="LK052937">
    <property type="protein sequence ID" value="CDR36660.1"/>
    <property type="molecule type" value="Genomic_DNA"/>
</dbReference>
<proteinExistence type="predicted"/>
<dbReference type="Gene3D" id="3.30.200.20">
    <property type="entry name" value="Phosphorylase Kinase, domain 1"/>
    <property type="match status" value="1"/>
</dbReference>
<dbReference type="PANTHER" id="PTHR44167">
    <property type="entry name" value="OVARIAN-SPECIFIC SERINE/THREONINE-PROTEIN KINASE LOK-RELATED"/>
    <property type="match status" value="1"/>
</dbReference>
<dbReference type="PROSITE" id="PS00108">
    <property type="entry name" value="PROTEIN_KINASE_ST"/>
    <property type="match status" value="1"/>
</dbReference>
<dbReference type="GO" id="GO:0044773">
    <property type="term" value="P:mitotic DNA damage checkpoint signaling"/>
    <property type="evidence" value="ECO:0007669"/>
    <property type="project" value="TreeGrafter"/>
</dbReference>
<organism evidence="9">
    <name type="scientific">Rhodotorula toruloides</name>
    <name type="common">Yeast</name>
    <name type="synonym">Rhodosporidium toruloides</name>
    <dbReference type="NCBI Taxonomy" id="5286"/>
    <lineage>
        <taxon>Eukaryota</taxon>
        <taxon>Fungi</taxon>
        <taxon>Dikarya</taxon>
        <taxon>Basidiomycota</taxon>
        <taxon>Pucciniomycotina</taxon>
        <taxon>Microbotryomycetes</taxon>
        <taxon>Sporidiobolales</taxon>
        <taxon>Sporidiobolaceae</taxon>
        <taxon>Rhodotorula</taxon>
    </lineage>
</organism>
<evidence type="ECO:0000256" key="5">
    <source>
        <dbReference type="ARBA" id="ARBA00022777"/>
    </source>
</evidence>
<dbReference type="InterPro" id="IPR011009">
    <property type="entry name" value="Kinase-like_dom_sf"/>
</dbReference>
<keyword evidence="6" id="KW-0067">ATP-binding</keyword>
<evidence type="ECO:0000256" key="2">
    <source>
        <dbReference type="ARBA" id="ARBA00022527"/>
    </source>
</evidence>
<protein>
    <recommendedName>
        <fullName evidence="1">non-specific serine/threonine protein kinase</fullName>
        <ecNumber evidence="1">2.7.11.1</ecNumber>
    </recommendedName>
</protein>
<dbReference type="InterPro" id="IPR008271">
    <property type="entry name" value="Ser/Thr_kinase_AS"/>
</dbReference>
<dbReference type="PANTHER" id="PTHR44167:SF23">
    <property type="entry name" value="CDC7 KINASE, ISOFORM A-RELATED"/>
    <property type="match status" value="1"/>
</dbReference>
<dbReference type="AlphaFoldDB" id="A0A061APK5"/>
<dbReference type="PROSITE" id="PS50011">
    <property type="entry name" value="PROTEIN_KINASE_DOM"/>
    <property type="match status" value="1"/>
</dbReference>
<keyword evidence="3" id="KW-0808">Transferase</keyword>
<evidence type="ECO:0000256" key="1">
    <source>
        <dbReference type="ARBA" id="ARBA00012513"/>
    </source>
</evidence>
<gene>
    <name evidence="9" type="ORF">RHTO0S_02e05160g</name>
</gene>
<dbReference type="CDD" id="cd14019">
    <property type="entry name" value="STKc_Cdc7"/>
    <property type="match status" value="1"/>
</dbReference>
<keyword evidence="4" id="KW-0547">Nucleotide-binding</keyword>
<dbReference type="SUPFAM" id="SSF56112">
    <property type="entry name" value="Protein kinase-like (PK-like)"/>
    <property type="match status" value="1"/>
</dbReference>
<dbReference type="OrthoDB" id="10020333at2759"/>
<dbReference type="Gene3D" id="1.10.510.10">
    <property type="entry name" value="Transferase(Phosphotransferase) domain 1"/>
    <property type="match status" value="2"/>
</dbReference>
<sequence length="671" mass="75500">MTATAPLAQGHALNVPTHQRVTRSASNLRKQIQPSSANSDDDDGMHDEVVLAPLPSRSQDEQLSSQTRRQLARPGSSTLDERVSDAEGVAGQALAEAGHGRGSSWYGSQDESMEADGAASVEDEELEDEDDGEGEQEEEDSDAGDDSRSEGELQAIGAEMDALEQAVPGLLGKYHLTDRLGEGTFSSVYKAIDLQNRSFNNSQWKPVERKGKVYVAVKRIYVTSSPVRIHNELEILHDLRGAPNVAYLIDAIRHEDQVLAVMPFNRHQDFRTYYRTASLPLLRSYFSCLFRALTFTHQLQIIHRDVKPANFLYDVTTGTGVLCDYGLAQKIGGDEWFEWKSDCLHSLPGPSYGGLEGRARAQRKMEKNPNACPGLCSGLHGVRLAKPISLYEQAVAMENEWEMWDLKMRDKEDRGQTVTDEDWDALEAYKPWEMPPGWRSDIKRRIQERQEFYKSWRPALSVAAQKAKQKPGYLKEDRRPSVRANRAGTRGFRAPEVLLKCPDQTVALDIWSVGIILLCFLTRRFPFFNSSDDTEALAEITAIFGKRKMERCAALHNRTFQTNVPDYDSPPHANLHALVKTLNPPIMVENSPDPYGPIPSPDEEINKWYPDSDLYQVVDLMKRCLELDCTKRWTAQECLEHPFFRGEYDIGLGRTVSRESAYAAIDNESSG</sequence>
<dbReference type="EC" id="2.7.11.1" evidence="1"/>
<evidence type="ECO:0000259" key="8">
    <source>
        <dbReference type="PROSITE" id="PS50011"/>
    </source>
</evidence>
<feature type="compositionally biased region" description="Polar residues" evidence="7">
    <location>
        <begin position="16"/>
        <end position="38"/>
    </location>
</feature>
<keyword evidence="5" id="KW-0418">Kinase</keyword>
<dbReference type="GO" id="GO:0005634">
    <property type="term" value="C:nucleus"/>
    <property type="evidence" value="ECO:0007669"/>
    <property type="project" value="TreeGrafter"/>
</dbReference>
<feature type="domain" description="Protein kinase" evidence="8">
    <location>
        <begin position="174"/>
        <end position="644"/>
    </location>
</feature>
<dbReference type="Pfam" id="PF00069">
    <property type="entry name" value="Pkinase"/>
    <property type="match status" value="2"/>
</dbReference>
<dbReference type="SMART" id="SM00220">
    <property type="entry name" value="S_TKc"/>
    <property type="match status" value="1"/>
</dbReference>
<evidence type="ECO:0000256" key="6">
    <source>
        <dbReference type="ARBA" id="ARBA00022840"/>
    </source>
</evidence>
<dbReference type="InterPro" id="IPR000719">
    <property type="entry name" value="Prot_kinase_dom"/>
</dbReference>
<feature type="region of interest" description="Disordered" evidence="7">
    <location>
        <begin position="1"/>
        <end position="151"/>
    </location>
</feature>
<reference evidence="9" key="1">
    <citation type="journal article" date="2014" name="Genome Announc.">
        <title>Draft genome sequence of Rhodosporidium toruloides CECT1137, an oleaginous yeast of biotechnological interest.</title>
        <authorList>
            <person name="Morin N."/>
            <person name="Calcas X."/>
            <person name="Devillers H."/>
            <person name="Durrens P."/>
            <person name="Sherman D.J."/>
            <person name="Nicaud J.-M."/>
            <person name="Neuveglise C."/>
        </authorList>
    </citation>
    <scope>NUCLEOTIDE SEQUENCE</scope>
    <source>
        <strain evidence="9">CECT1137</strain>
    </source>
</reference>
<evidence type="ECO:0000256" key="4">
    <source>
        <dbReference type="ARBA" id="ARBA00022741"/>
    </source>
</evidence>
<feature type="compositionally biased region" description="Acidic residues" evidence="7">
    <location>
        <begin position="121"/>
        <end position="144"/>
    </location>
</feature>
<evidence type="ECO:0000313" key="9">
    <source>
        <dbReference type="EMBL" id="CDR36660.1"/>
    </source>
</evidence>
<dbReference type="GO" id="GO:0005524">
    <property type="term" value="F:ATP binding"/>
    <property type="evidence" value="ECO:0007669"/>
    <property type="project" value="UniProtKB-KW"/>
</dbReference>
<name>A0A061APK5_RHOTO</name>
<accession>A0A061APK5</accession>
<keyword evidence="2" id="KW-0723">Serine/threonine-protein kinase</keyword>
<evidence type="ECO:0000256" key="7">
    <source>
        <dbReference type="SAM" id="MobiDB-lite"/>
    </source>
</evidence>